<reference evidence="2" key="1">
    <citation type="journal article" date="2020" name="Mol. Plant Microbe">
        <title>Rhizobial microsymbionts of the narrowly endemic Oxytropis species growing in Kamchatka are characterized by significant genetic diversity and possess a set of genes that are associated with T3SS and T6SS secretion systems and can affect the development of symbiosis.</title>
        <authorList>
            <person name="Safronova V."/>
            <person name="Guro P."/>
            <person name="Sazanova A."/>
            <person name="Kuznetsova I."/>
            <person name="Belimov A."/>
            <person name="Yakubov V."/>
            <person name="Chirak E."/>
            <person name="Afonin A."/>
            <person name="Gogolev Y."/>
            <person name="Andronov E."/>
            <person name="Tikhonovich I."/>
        </authorList>
    </citation>
    <scope>NUCLEOTIDE SEQUENCE [LARGE SCALE GENOMIC DNA]</scope>
    <source>
        <strain evidence="2">581</strain>
    </source>
</reference>
<proteinExistence type="predicted"/>
<sequence>MTRAWTPSLVPDAGEQTVYLVLDCFDRAGCAWREADVAATDLETVIADLMSGQYNDPQRVIAFNTAERWADDVSEDVAREIRRRADRNYEDVTSSLDDFVLRHAGRERQLTLKLA</sequence>
<name>A0A7G6U736_9BRAD</name>
<dbReference type="EMBL" id="CP050292">
    <property type="protein sequence ID" value="QND74818.1"/>
    <property type="molecule type" value="Genomic_DNA"/>
</dbReference>
<dbReference type="KEGG" id="trb:HB776_29105"/>
<dbReference type="RefSeq" id="WP_184513603.1">
    <property type="nucleotide sequence ID" value="NZ_CP050292.1"/>
</dbReference>
<gene>
    <name evidence="1" type="ORF">HB776_29105</name>
</gene>
<protein>
    <submittedName>
        <fullName evidence="1">Uncharacterized protein</fullName>
    </submittedName>
</protein>
<evidence type="ECO:0000313" key="1">
    <source>
        <dbReference type="EMBL" id="QND74818.1"/>
    </source>
</evidence>
<dbReference type="AlphaFoldDB" id="A0A7G6U736"/>
<evidence type="ECO:0000313" key="2">
    <source>
        <dbReference type="Proteomes" id="UP000515291"/>
    </source>
</evidence>
<accession>A0A7G6U736</accession>
<dbReference type="Proteomes" id="UP000515291">
    <property type="component" value="Chromosome"/>
</dbReference>
<organism evidence="1 2">
    <name type="scientific">Tardiphaga robiniae</name>
    <dbReference type="NCBI Taxonomy" id="943830"/>
    <lineage>
        <taxon>Bacteria</taxon>
        <taxon>Pseudomonadati</taxon>
        <taxon>Pseudomonadota</taxon>
        <taxon>Alphaproteobacteria</taxon>
        <taxon>Hyphomicrobiales</taxon>
        <taxon>Nitrobacteraceae</taxon>
        <taxon>Tardiphaga</taxon>
    </lineage>
</organism>